<feature type="domain" description="Duffy-binding-like" evidence="6">
    <location>
        <begin position="310"/>
        <end position="460"/>
    </location>
</feature>
<organism evidence="7 8">
    <name type="scientific">Plasmodium falciparum FCH/4</name>
    <dbReference type="NCBI Taxonomy" id="1036724"/>
    <lineage>
        <taxon>Eukaryota</taxon>
        <taxon>Sar</taxon>
        <taxon>Alveolata</taxon>
        <taxon>Apicomplexa</taxon>
        <taxon>Aconoidasida</taxon>
        <taxon>Haemosporida</taxon>
        <taxon>Plasmodiidae</taxon>
        <taxon>Plasmodium</taxon>
        <taxon>Plasmodium (Laverania)</taxon>
    </lineage>
</organism>
<dbReference type="Pfam" id="PF15447">
    <property type="entry name" value="NTS"/>
    <property type="match status" value="1"/>
</dbReference>
<accession>A0A024VJ07</accession>
<dbReference type="Pfam" id="PF22672">
    <property type="entry name" value="DBL_C"/>
    <property type="match status" value="1"/>
</dbReference>
<evidence type="ECO:0008006" key="9">
    <source>
        <dbReference type="Google" id="ProtNLM"/>
    </source>
</evidence>
<dbReference type="GO" id="GO:0051015">
    <property type="term" value="F:actin filament binding"/>
    <property type="evidence" value="ECO:0007669"/>
    <property type="project" value="TreeGrafter"/>
</dbReference>
<dbReference type="InterPro" id="IPR029210">
    <property type="entry name" value="PfEMP1_NTS"/>
</dbReference>
<keyword evidence="2" id="KW-1133">Transmembrane helix</keyword>
<dbReference type="GO" id="GO:0046789">
    <property type="term" value="F:host cell surface receptor binding"/>
    <property type="evidence" value="ECO:0007669"/>
    <property type="project" value="InterPro"/>
</dbReference>
<evidence type="ECO:0000256" key="2">
    <source>
        <dbReference type="SAM" id="Phobius"/>
    </source>
</evidence>
<gene>
    <name evidence="7" type="ORF">PFFCH_04706</name>
</gene>
<feature type="non-terminal residue" evidence="7">
    <location>
        <position position="1413"/>
    </location>
</feature>
<sequence>MAPPEGGHRGAAASSGEEDEDAKNMFDRIGKDVHKKAKEDALPYNNALKGILSNTIFSNNEKLDNTDVCQFDHTKHTNVTNGKSNPCYGRQAVRFSNTEGSECYWNRIKGNDKNNEAAACAPFRRLHMCDRNLEEIEPEKIISTDNLLVDVLLAAKYEGESIRNEYDQKKDDYKLGLCTVLARSFADIGDIIRGRDLYRRDSRTDKLEENLKVIFGNIYKELTSTSDKNGELQTRYNDESGNYYQLREDWWEVNRQQVWNAITCKAKEADKYFRESSYDKGGTYEKCRCAIGNVLTNFDYVPQFLRWFEEWAEDFCRKKKHKLKDVKTNCRDEKEKYCSGNGYDCTKTIYKKGKLVIGNNCTKCSVWCRLYEKWIDNQKKEFLKQRKKCRNEIPVNGRQRRSVTTTNYDGYESKFYEKFKSTYDDVNKFLQLLNKEATCKAIGDEKEKINFDKEHDFFDKNINSPGTFYHSEYCEVCPDCGVKHKGNKWEQKNNGQCDRQKLYTISPKAESTDINVLSFGDKGEDIRKKIDDFCNKTSGSSVVAGGSGDCGTNSDSSLCEKWKCYEFQYVQKVKNGQGEEEDEDYDKDYENVKNAGGLCILENKNKKEKEKEKKSEEEPEQFQKTFNDFFYFWIRRFLNDSMYWRGKVNSCINKSKREKCKNDCEKLCGCFLKWITQKKTEWMAIKEQFRKQDDIVKQVNFIAFSKDRVLEDVLELEQLFQDIKDGYGNAKELEGIKKLLDEEKKKNKEEAVVVVVADNENKTTIDKLLQHEGDEAGECLDTHKDEEKCDEDEEAAPPQVTNPCSGGGNSSGSSTKYPALVNQIAHQMHDDALAEASKRGLSLLKADALEGKYISSGEERKLKNICEINIDHSNATLSHTQEPCQGKDEGRFKIGTPWTGENKVNTTHLNLFMPPRRQHMCTSNLENLNVGSVTSSTNVNDTFLVDVLLAAKEEAEDIKKKYKEIKDKNGLTDDKTVCRAMKNSFADIGDIIRGRDLWDDKDQVTLQDHLKTIFGHIHSSLNGKGKYDGDDAKHTKLRSDWWEANRHQIWKAMKCALKSDNIPCNNHAPLDDYVPQRLRWMTEWAEWFCKMQKEEYGELVEKCGECMQKGQGGKECTKDDNVCTPCKQACDAYGEKIRTWREQWTKMDSMYQWIYLYAKNDADSPGPIAYGGDKVEKHVFDFFREVYKQNKASDSRRSKRSTSDKSDVYANAAGYIHQEAKYLDCETQSEFCEKKNGETSTSAGKENEKYAFKNPPNGYDEACDCENRENTPVTPPPPPPPPPVPAGPAQPAESEKNPQEPVKPTPAPEEPPSQPQPAPPAPSKEPGSTPSHGVEPAQDAKEPAENKGDTKVEVKEDKTPAESQPKEKQRQATRVKPPKNVLEHPAVIPALMSSTIMWSIGIGFATFTYFFLK</sequence>
<dbReference type="FunFam" id="1.20.58.830:FF:000003">
    <property type="entry name" value="Erythrocyte membrane protein 1, PfEMP1"/>
    <property type="match status" value="1"/>
</dbReference>
<dbReference type="Pfam" id="PF03011">
    <property type="entry name" value="PFEMP"/>
    <property type="match status" value="1"/>
</dbReference>
<dbReference type="EMBL" id="KI928052">
    <property type="protein sequence ID" value="ETW27871.1"/>
    <property type="molecule type" value="Genomic_DNA"/>
</dbReference>
<evidence type="ECO:0000256" key="1">
    <source>
        <dbReference type="SAM" id="MobiDB-lite"/>
    </source>
</evidence>
<dbReference type="GO" id="GO:0016020">
    <property type="term" value="C:membrane"/>
    <property type="evidence" value="ECO:0007669"/>
    <property type="project" value="InterPro"/>
</dbReference>
<protein>
    <recommendedName>
        <fullName evidence="9">Duffy-binding-like domain-containing protein</fullName>
    </recommendedName>
</protein>
<feature type="compositionally biased region" description="Pro residues" evidence="1">
    <location>
        <begin position="1301"/>
        <end position="1323"/>
    </location>
</feature>
<feature type="compositionally biased region" description="Pro residues" evidence="1">
    <location>
        <begin position="1273"/>
        <end position="1288"/>
    </location>
</feature>
<reference evidence="7 8" key="2">
    <citation type="submission" date="2013-02" db="EMBL/GenBank/DDBJ databases">
        <title>The Genome Sequence of Plasmodium falciparum FCH/4.</title>
        <authorList>
            <consortium name="The Broad Institute Genome Sequencing Platform"/>
            <consortium name="The Broad Institute Genome Sequencing Center for Infectious Disease"/>
            <person name="Neafsey D."/>
            <person name="Cheeseman I."/>
            <person name="Volkman S."/>
            <person name="Adams J."/>
            <person name="Walker B."/>
            <person name="Young S.K."/>
            <person name="Zeng Q."/>
            <person name="Gargeya S."/>
            <person name="Fitzgerald M."/>
            <person name="Haas B."/>
            <person name="Abouelleil A."/>
            <person name="Alvarado L."/>
            <person name="Arachchi H.M."/>
            <person name="Berlin A.M."/>
            <person name="Chapman S.B."/>
            <person name="Dewar J."/>
            <person name="Goldberg J."/>
            <person name="Griggs A."/>
            <person name="Gujja S."/>
            <person name="Hansen M."/>
            <person name="Howarth C."/>
            <person name="Imamovic A."/>
            <person name="Larimer J."/>
            <person name="McCowan C."/>
            <person name="Murphy C."/>
            <person name="Neiman D."/>
            <person name="Pearson M."/>
            <person name="Priest M."/>
            <person name="Roberts A."/>
            <person name="Saif S."/>
            <person name="Shea T."/>
            <person name="Sisk P."/>
            <person name="Sykes S."/>
            <person name="Wortman J."/>
            <person name="Nusbaum C."/>
            <person name="Birren B."/>
        </authorList>
    </citation>
    <scope>NUCLEOTIDE SEQUENCE [LARGE SCALE GENOMIC DNA]</scope>
    <source>
        <strain evidence="7 8">FCH/4</strain>
    </source>
</reference>
<feature type="region of interest" description="Disordered" evidence="1">
    <location>
        <begin position="1236"/>
        <end position="1378"/>
    </location>
</feature>
<dbReference type="InterPro" id="IPR004258">
    <property type="entry name" value="DBL"/>
</dbReference>
<keyword evidence="2" id="KW-0472">Membrane</keyword>
<feature type="domain" description="Duffy-antigen binding" evidence="4">
    <location>
        <begin position="119"/>
        <end position="306"/>
    </location>
</feature>
<feature type="domain" description="Duffy-antigen binding" evidence="4">
    <location>
        <begin position="911"/>
        <end position="1079"/>
    </location>
</feature>
<keyword evidence="2" id="KW-0812">Transmembrane</keyword>
<dbReference type="SUPFAM" id="SSF140924">
    <property type="entry name" value="Duffy binding domain-like"/>
    <property type="match status" value="3"/>
</dbReference>
<proteinExistence type="predicted"/>
<evidence type="ECO:0000313" key="7">
    <source>
        <dbReference type="EMBL" id="ETW27871.1"/>
    </source>
</evidence>
<feature type="region of interest" description="Disordered" evidence="1">
    <location>
        <begin position="1"/>
        <end position="25"/>
    </location>
</feature>
<feature type="compositionally biased region" description="Basic and acidic residues" evidence="1">
    <location>
        <begin position="1338"/>
        <end position="1370"/>
    </location>
</feature>
<dbReference type="InterPro" id="IPR054595">
    <property type="entry name" value="DBL_C"/>
</dbReference>
<dbReference type="PANTHER" id="PTHR10829:SF25">
    <property type="entry name" value="DREBRIN-LIKE PROTEIN"/>
    <property type="match status" value="1"/>
</dbReference>
<dbReference type="GO" id="GO:0030833">
    <property type="term" value="P:regulation of actin filament polymerization"/>
    <property type="evidence" value="ECO:0007669"/>
    <property type="project" value="TreeGrafter"/>
</dbReference>
<evidence type="ECO:0000259" key="4">
    <source>
        <dbReference type="Pfam" id="PF05424"/>
    </source>
</evidence>
<feature type="transmembrane region" description="Helical" evidence="2">
    <location>
        <begin position="1386"/>
        <end position="1412"/>
    </location>
</feature>
<dbReference type="Proteomes" id="UP000030656">
    <property type="component" value="Unassembled WGS sequence"/>
</dbReference>
<dbReference type="Gene3D" id="1.20.58.830">
    <property type="match status" value="3"/>
</dbReference>
<name>A0A024VJ07_PLAFA</name>
<feature type="domain" description="Plasmodium falciparum erythrocyte membrane protein-1 N-terminal segment" evidence="5">
    <location>
        <begin position="21"/>
        <end position="54"/>
    </location>
</feature>
<dbReference type="Gene3D" id="1.20.1310.20">
    <property type="entry name" value="Duffy-antigen binding domain"/>
    <property type="match status" value="2"/>
</dbReference>
<dbReference type="InterPro" id="IPR008602">
    <property type="entry name" value="Duffy-antigen-binding"/>
</dbReference>
<dbReference type="PANTHER" id="PTHR10829">
    <property type="entry name" value="CORTACTIN AND DREBRIN"/>
    <property type="match status" value="1"/>
</dbReference>
<dbReference type="GO" id="GO:0005884">
    <property type="term" value="C:actin filament"/>
    <property type="evidence" value="ECO:0007669"/>
    <property type="project" value="TreeGrafter"/>
</dbReference>
<dbReference type="Pfam" id="PF05424">
    <property type="entry name" value="Duffy_binding"/>
    <property type="match status" value="2"/>
</dbReference>
<feature type="region of interest" description="Disordered" evidence="1">
    <location>
        <begin position="783"/>
        <end position="815"/>
    </location>
</feature>
<reference evidence="7 8" key="1">
    <citation type="submission" date="2013-02" db="EMBL/GenBank/DDBJ databases">
        <title>The Genome Annotation of Plasmodium falciparum FCH/4.</title>
        <authorList>
            <consortium name="The Broad Institute Genome Sequencing Platform"/>
            <consortium name="The Broad Institute Genome Sequencing Center for Infectious Disease"/>
            <person name="Neafsey D."/>
            <person name="Hoffman S."/>
            <person name="Volkman S."/>
            <person name="Rosenthal P."/>
            <person name="Walker B."/>
            <person name="Young S.K."/>
            <person name="Zeng Q."/>
            <person name="Gargeya S."/>
            <person name="Fitzgerald M."/>
            <person name="Haas B."/>
            <person name="Abouelleil A."/>
            <person name="Allen A.W."/>
            <person name="Alvarado L."/>
            <person name="Arachchi H.M."/>
            <person name="Berlin A.M."/>
            <person name="Chapman S.B."/>
            <person name="Gainer-Dewar J."/>
            <person name="Goldberg J."/>
            <person name="Griggs A."/>
            <person name="Gujja S."/>
            <person name="Hansen M."/>
            <person name="Howarth C."/>
            <person name="Imamovic A."/>
            <person name="Ireland A."/>
            <person name="Larimer J."/>
            <person name="McCowan C."/>
            <person name="Murphy C."/>
            <person name="Pearson M."/>
            <person name="Poon T.W."/>
            <person name="Priest M."/>
            <person name="Roberts A."/>
            <person name="Saif S."/>
            <person name="Shea T."/>
            <person name="Sisk P."/>
            <person name="Sykes S."/>
            <person name="Wortman J."/>
            <person name="Nusbaum C."/>
            <person name="Birren B."/>
        </authorList>
    </citation>
    <scope>NUCLEOTIDE SEQUENCE [LARGE SCALE GENOMIC DNA]</scope>
    <source>
        <strain evidence="7 8">FCH/4</strain>
    </source>
</reference>
<dbReference type="InterPro" id="IPR042202">
    <property type="entry name" value="Duffy-ag-bd_sf"/>
</dbReference>
<dbReference type="GO" id="GO:0030864">
    <property type="term" value="C:cortical actin cytoskeleton"/>
    <property type="evidence" value="ECO:0007669"/>
    <property type="project" value="TreeGrafter"/>
</dbReference>
<evidence type="ECO:0000259" key="5">
    <source>
        <dbReference type="Pfam" id="PF15447"/>
    </source>
</evidence>
<feature type="domain" description="Duffy-binding-like" evidence="3">
    <location>
        <begin position="629"/>
        <end position="786"/>
    </location>
</feature>
<evidence type="ECO:0000259" key="6">
    <source>
        <dbReference type="Pfam" id="PF22672"/>
    </source>
</evidence>
<evidence type="ECO:0000313" key="8">
    <source>
        <dbReference type="Proteomes" id="UP000030656"/>
    </source>
</evidence>
<evidence type="ECO:0000259" key="3">
    <source>
        <dbReference type="Pfam" id="PF03011"/>
    </source>
</evidence>